<dbReference type="Proteomes" id="UP001392437">
    <property type="component" value="Unassembled WGS sequence"/>
</dbReference>
<feature type="compositionally biased region" description="Polar residues" evidence="7">
    <location>
        <begin position="7"/>
        <end position="26"/>
    </location>
</feature>
<comment type="caution">
    <text evidence="8">The sequence shown here is derived from an EMBL/GenBank/DDBJ whole genome shotgun (WGS) entry which is preliminary data.</text>
</comment>
<evidence type="ECO:0000256" key="5">
    <source>
        <dbReference type="ARBA" id="ARBA00023128"/>
    </source>
</evidence>
<evidence type="ECO:0008006" key="10">
    <source>
        <dbReference type="Google" id="ProtNLM"/>
    </source>
</evidence>
<dbReference type="InterPro" id="IPR027417">
    <property type="entry name" value="P-loop_NTPase"/>
</dbReference>
<evidence type="ECO:0000313" key="8">
    <source>
        <dbReference type="EMBL" id="KAK8114889.1"/>
    </source>
</evidence>
<evidence type="ECO:0000256" key="1">
    <source>
        <dbReference type="ARBA" id="ARBA00004173"/>
    </source>
</evidence>
<keyword evidence="9" id="KW-1185">Reference proteome</keyword>
<keyword evidence="4" id="KW-0256">Endoplasmic reticulum</keyword>
<organism evidence="8 9">
    <name type="scientific">Apiospora kogelbergensis</name>
    <dbReference type="NCBI Taxonomy" id="1337665"/>
    <lineage>
        <taxon>Eukaryota</taxon>
        <taxon>Fungi</taxon>
        <taxon>Dikarya</taxon>
        <taxon>Ascomycota</taxon>
        <taxon>Pezizomycotina</taxon>
        <taxon>Sordariomycetes</taxon>
        <taxon>Xylariomycetidae</taxon>
        <taxon>Amphisphaeriales</taxon>
        <taxon>Apiosporaceae</taxon>
        <taxon>Apiospora</taxon>
    </lineage>
</organism>
<dbReference type="GO" id="GO:0016020">
    <property type="term" value="C:membrane"/>
    <property type="evidence" value="ECO:0007669"/>
    <property type="project" value="UniProtKB-SubCell"/>
</dbReference>
<evidence type="ECO:0000256" key="4">
    <source>
        <dbReference type="ARBA" id="ARBA00022824"/>
    </source>
</evidence>
<dbReference type="GO" id="GO:0043531">
    <property type="term" value="F:ADP binding"/>
    <property type="evidence" value="ECO:0007669"/>
    <property type="project" value="InterPro"/>
</dbReference>
<evidence type="ECO:0000313" key="9">
    <source>
        <dbReference type="Proteomes" id="UP001392437"/>
    </source>
</evidence>
<keyword evidence="6" id="KW-0472">Membrane</keyword>
<evidence type="ECO:0000256" key="3">
    <source>
        <dbReference type="ARBA" id="ARBA00004370"/>
    </source>
</evidence>
<dbReference type="GO" id="GO:0005739">
    <property type="term" value="C:mitochondrion"/>
    <property type="evidence" value="ECO:0007669"/>
    <property type="project" value="UniProtKB-SubCell"/>
</dbReference>
<keyword evidence="5" id="KW-0496">Mitochondrion</keyword>
<gene>
    <name evidence="8" type="ORF">PG999_006958</name>
</gene>
<dbReference type="AlphaFoldDB" id="A0AAW0QWY3"/>
<dbReference type="GO" id="GO:0005783">
    <property type="term" value="C:endoplasmic reticulum"/>
    <property type="evidence" value="ECO:0007669"/>
    <property type="project" value="UniProtKB-SubCell"/>
</dbReference>
<dbReference type="SUPFAM" id="SSF52540">
    <property type="entry name" value="P-loop containing nucleoside triphosphate hydrolases"/>
    <property type="match status" value="1"/>
</dbReference>
<evidence type="ECO:0000256" key="2">
    <source>
        <dbReference type="ARBA" id="ARBA00004240"/>
    </source>
</evidence>
<dbReference type="Gene3D" id="3.40.50.300">
    <property type="entry name" value="P-loop containing nucleotide triphosphate hydrolases"/>
    <property type="match status" value="1"/>
</dbReference>
<comment type="subcellular location">
    <subcellularLocation>
        <location evidence="2">Endoplasmic reticulum</location>
    </subcellularLocation>
    <subcellularLocation>
        <location evidence="3">Membrane</location>
    </subcellularLocation>
    <subcellularLocation>
        <location evidence="1">Mitochondrion</location>
    </subcellularLocation>
</comment>
<name>A0AAW0QWY3_9PEZI</name>
<dbReference type="PANTHER" id="PTHR48182:SF2">
    <property type="entry name" value="PROTEIN SERAC1"/>
    <property type="match status" value="1"/>
</dbReference>
<reference evidence="8 9" key="1">
    <citation type="submission" date="2023-01" db="EMBL/GenBank/DDBJ databases">
        <title>Analysis of 21 Apiospora genomes using comparative genomics revels a genus with tremendous synthesis potential of carbohydrate active enzymes and secondary metabolites.</title>
        <authorList>
            <person name="Sorensen T."/>
        </authorList>
    </citation>
    <scope>NUCLEOTIDE SEQUENCE [LARGE SCALE GENOMIC DNA]</scope>
    <source>
        <strain evidence="8 9">CBS 117206</strain>
    </source>
</reference>
<accession>A0AAW0QWY3</accession>
<sequence length="1162" mass="131231">MTRVRDQSVQQPSRASRGSKGATSDPSVGLVILHGEAEDTGGGVKCDIITIHGLTGHYMKTWTTESDVCWPQDLLPKMTSRLGVNRIMTFGYAAGQHGTKVDLDVEDAAWKLIHGLERIRTTTEALIISNNALSLRHLLWSVEGVVFLATPHRGSAMADVADKIIRFTNVSGTPQKFVKTLKQRSPELFSVAEEFRQIVNQRRLPVASFYELYSFKAIPCMNFIVVTKDSAVLHIPSEKLYGAERNHRNIAHFEDVYDEVFQQVVDSIEFFMKKGTVSSNARVFIPWDCSSHFKGRRDVLQQLHETFFPQQDNPKAALSYASGRRLAMIHGDGGLGKTEVTLKYARENEFRYSYIFFIEATSIETMKTEIAQVHENLRLPKDSGRELHDLRAFLREEQSWLLILDNDNDFLALNYLKLPEVAHGHILMTCRSRENTTDPRVSKVIHLPPLEKQAARDLLFSRAGISLAERAKMEDGATSLIDTLGYIPAMVENTAAYMVSFQADMQTCLKLMRHRKSRRGIMGYHAASSRYKLSAESLFRIRLDSLKTQQPNAYLLLSSATEKRRRWAVNGEPEYRPARSTFVPQELIDLVSGPEFSVAMNNLKSSSLIARDEVFDRSAGSKDSIVLHPSLYQFLRDVTSQDDAAKALSPALTMIAHAHPILEAGLEKSIPLKRQMTYQVHQCLRNIQELGTNTADLLKAFQSFWGLRYSEFCEAMAEVLLEAVGNYGDNDEMDKRLITLVKSMLRDSNSVYLHARLWSKRLPLEYYKPGNLYGGCAAADKFLESLDTRNDRQGWTNRDNAEVGILRALTVEYRPQEPGLSPRQTWEKRAEYIDTWQPLDVASPSSLERYVVGLGVRMRGKLAKDFGQYKEAYFDLKEYCEGYSERGSREEGWAIGDFGLLVVELEKAALADGNKKTDEILADLASHGISFGGEKVSLAEGARACDISAYVLSRAIDSRMFERGYLTPEARRNVKDSDIVWLEIIHAMTLVHQGEHAPQRFEAAEKELTILSSRFKAIEAAGSSWYDEQIRHFAIKCSLAQVSHLQGDWPEAQLRWTEAIDFGVERVKDWKGQHYYIEVARYSLADAQCNAGIDARVVLTPLIDTIKILKGKRVTWLLGLGTFWLDLMEEHLKLQNEAASTLGGEDSVEDKMTAMSVIIRDL</sequence>
<dbReference type="PANTHER" id="PTHR48182">
    <property type="entry name" value="PROTEIN SERAC1"/>
    <property type="match status" value="1"/>
</dbReference>
<feature type="region of interest" description="Disordered" evidence="7">
    <location>
        <begin position="1"/>
        <end position="27"/>
    </location>
</feature>
<dbReference type="EMBL" id="JAQQWP010000006">
    <property type="protein sequence ID" value="KAK8114889.1"/>
    <property type="molecule type" value="Genomic_DNA"/>
</dbReference>
<dbReference type="InterPro" id="IPR052374">
    <property type="entry name" value="SERAC1"/>
</dbReference>
<evidence type="ECO:0000256" key="7">
    <source>
        <dbReference type="SAM" id="MobiDB-lite"/>
    </source>
</evidence>
<proteinExistence type="predicted"/>
<evidence type="ECO:0000256" key="6">
    <source>
        <dbReference type="ARBA" id="ARBA00023136"/>
    </source>
</evidence>
<protein>
    <recommendedName>
        <fullName evidence="10">NB-ARC domain-containing protein</fullName>
    </recommendedName>
</protein>